<dbReference type="STRING" id="2025994.A0A2T3A469"/>
<dbReference type="PANTHER" id="PTHR12197:SF294">
    <property type="entry name" value="POTENTIAL PROTEIN LYSINE METHYLTRANSFERASE SET6"/>
    <property type="match status" value="1"/>
</dbReference>
<dbReference type="InterPro" id="IPR050869">
    <property type="entry name" value="H3K4_H4K5_MeTrfase"/>
</dbReference>
<keyword evidence="4" id="KW-1185">Reference proteome</keyword>
<feature type="domain" description="SET" evidence="2">
    <location>
        <begin position="11"/>
        <end position="319"/>
    </location>
</feature>
<protein>
    <recommendedName>
        <fullName evidence="2">SET domain-containing protein</fullName>
    </recommendedName>
</protein>
<dbReference type="GO" id="GO:0005634">
    <property type="term" value="C:nucleus"/>
    <property type="evidence" value="ECO:0007669"/>
    <property type="project" value="TreeGrafter"/>
</dbReference>
<reference evidence="3 4" key="1">
    <citation type="journal article" date="2018" name="Mycol. Prog.">
        <title>Coniella lustricola, a new species from submerged detritus.</title>
        <authorList>
            <person name="Raudabaugh D.B."/>
            <person name="Iturriaga T."/>
            <person name="Carver A."/>
            <person name="Mondo S."/>
            <person name="Pangilinan J."/>
            <person name="Lipzen A."/>
            <person name="He G."/>
            <person name="Amirebrahimi M."/>
            <person name="Grigoriev I.V."/>
            <person name="Miller A.N."/>
        </authorList>
    </citation>
    <scope>NUCLEOTIDE SEQUENCE [LARGE SCALE GENOMIC DNA]</scope>
    <source>
        <strain evidence="3 4">B22-T-1</strain>
    </source>
</reference>
<dbReference type="Gene3D" id="2.170.270.10">
    <property type="entry name" value="SET domain"/>
    <property type="match status" value="1"/>
</dbReference>
<evidence type="ECO:0000259" key="2">
    <source>
        <dbReference type="PROSITE" id="PS50280"/>
    </source>
</evidence>
<gene>
    <name evidence="3" type="ORF">BD289DRAFT_371132</name>
</gene>
<dbReference type="EMBL" id="KZ678476">
    <property type="protein sequence ID" value="PSR82497.1"/>
    <property type="molecule type" value="Genomic_DNA"/>
</dbReference>
<evidence type="ECO:0000256" key="1">
    <source>
        <dbReference type="SAM" id="MobiDB-lite"/>
    </source>
</evidence>
<proteinExistence type="predicted"/>
<dbReference type="InterPro" id="IPR001214">
    <property type="entry name" value="SET_dom"/>
</dbReference>
<dbReference type="FunCoup" id="A0A2T3A469">
    <property type="interactions" value="65"/>
</dbReference>
<sequence length="353" mass="38518">MALIGGQTQTELFTIRETPGAGRGVFADVDMAAGTTLWRADDLTAHVVLREYRGEVCWECFGYNRGRKLPVRDATHGFTFCSAACAAGFKARYDEVCLQTWAAVYQSSQARAQKAKEGPGPAPAGDETPAKPTGQVINEAWDSAVATAAFIIDVRTAGAKATKAQKRALQLAATRVVPSTDVLTFQTHALLTRYISPSHWAAILSLADEPCPYTTQQELQDHITAYLHLAAIVPPALLPLLATADTLRTAKSREVHNSFGIRSLEDAGSEFFGYGCWPSASFFNHSCRPNVRRRRTGRVWTFEAACEIPSGRQLCISYLNGEEDALDLAERRARLCKTWGFSCACERCGSSQS</sequence>
<dbReference type="InterPro" id="IPR046341">
    <property type="entry name" value="SET_dom_sf"/>
</dbReference>
<dbReference type="Pfam" id="PF00856">
    <property type="entry name" value="SET"/>
    <property type="match status" value="1"/>
</dbReference>
<dbReference type="PANTHER" id="PTHR12197">
    <property type="entry name" value="HISTONE-LYSINE N-METHYLTRANSFERASE SMYD"/>
    <property type="match status" value="1"/>
</dbReference>
<feature type="region of interest" description="Disordered" evidence="1">
    <location>
        <begin position="112"/>
        <end position="133"/>
    </location>
</feature>
<dbReference type="InParanoid" id="A0A2T3A469"/>
<accession>A0A2T3A469</accession>
<dbReference type="Proteomes" id="UP000241462">
    <property type="component" value="Unassembled WGS sequence"/>
</dbReference>
<evidence type="ECO:0000313" key="3">
    <source>
        <dbReference type="EMBL" id="PSR82497.1"/>
    </source>
</evidence>
<organism evidence="3 4">
    <name type="scientific">Coniella lustricola</name>
    <dbReference type="NCBI Taxonomy" id="2025994"/>
    <lineage>
        <taxon>Eukaryota</taxon>
        <taxon>Fungi</taxon>
        <taxon>Dikarya</taxon>
        <taxon>Ascomycota</taxon>
        <taxon>Pezizomycotina</taxon>
        <taxon>Sordariomycetes</taxon>
        <taxon>Sordariomycetidae</taxon>
        <taxon>Diaporthales</taxon>
        <taxon>Schizoparmaceae</taxon>
        <taxon>Coniella</taxon>
    </lineage>
</organism>
<dbReference type="OrthoDB" id="1028014at2759"/>
<dbReference type="CDD" id="cd20071">
    <property type="entry name" value="SET_SMYD"/>
    <property type="match status" value="1"/>
</dbReference>
<name>A0A2T3A469_9PEZI</name>
<dbReference type="AlphaFoldDB" id="A0A2T3A469"/>
<dbReference type="SUPFAM" id="SSF82199">
    <property type="entry name" value="SET domain"/>
    <property type="match status" value="1"/>
</dbReference>
<dbReference type="PROSITE" id="PS50280">
    <property type="entry name" value="SET"/>
    <property type="match status" value="1"/>
</dbReference>
<evidence type="ECO:0000313" key="4">
    <source>
        <dbReference type="Proteomes" id="UP000241462"/>
    </source>
</evidence>